<organism evidence="10 11">
    <name type="scientific">Pristionchus fissidentatus</name>
    <dbReference type="NCBI Taxonomy" id="1538716"/>
    <lineage>
        <taxon>Eukaryota</taxon>
        <taxon>Metazoa</taxon>
        <taxon>Ecdysozoa</taxon>
        <taxon>Nematoda</taxon>
        <taxon>Chromadorea</taxon>
        <taxon>Rhabditida</taxon>
        <taxon>Rhabditina</taxon>
        <taxon>Diplogasteromorpha</taxon>
        <taxon>Diplogasteroidea</taxon>
        <taxon>Neodiplogasteridae</taxon>
        <taxon>Pristionchus</taxon>
    </lineage>
</organism>
<comment type="caution">
    <text evidence="10">The sequence shown here is derived from an EMBL/GenBank/DDBJ whole genome shotgun (WGS) entry which is preliminary data.</text>
</comment>
<evidence type="ECO:0000256" key="2">
    <source>
        <dbReference type="ARBA" id="ARBA00022679"/>
    </source>
</evidence>
<sequence length="324" mass="36592">MDGSFSEELSKTEVQFKDHPGWTALANFDYREVVQGIYEDWITLGCRIITANTYHHCYDVLEPIFGDDNVKKAFRQAVNGGHVARFAKYKENEVVLLVSIGSYATKLRDGSEYTGAYAKTCKREDVFDYYRKQLEMADNSDHDGILFETIPTMKDVDAIIQLSKNSGDCVVSLSLEKLNLRDGTPMGEAIELLLDADNVIGIGINCTDPRDGESQLQEIVSYGWLETHRFIFIYPNSGESFVNGSYQGERAELHKLVDKWHRNGAIAIGGCCRVGLNEMKLIKEAVYDINQKIEPEKKEEPKKKMVKTKMNPVVESDDDSSESE</sequence>
<evidence type="ECO:0000259" key="8">
    <source>
        <dbReference type="PROSITE" id="PS50970"/>
    </source>
</evidence>
<dbReference type="EMBL" id="BTSY01000145">
    <property type="protein sequence ID" value="GMT37461.1"/>
    <property type="molecule type" value="Genomic_DNA"/>
</dbReference>
<evidence type="ECO:0000256" key="4">
    <source>
        <dbReference type="ARBA" id="ARBA00022833"/>
    </source>
</evidence>
<keyword evidence="1 6" id="KW-0489">Methyltransferase</keyword>
<gene>
    <name evidence="9" type="ORF">PFISCL1PPCAC_26970</name>
    <name evidence="10" type="ORF">PFISCL1PPCAC_28758</name>
</gene>
<feature type="binding site" evidence="6">
    <location>
        <position position="206"/>
    </location>
    <ligand>
        <name>Zn(2+)</name>
        <dbReference type="ChEBI" id="CHEBI:29105"/>
    </ligand>
</feature>
<dbReference type="InterPro" id="IPR051486">
    <property type="entry name" value="Hcy_S-methyltransferase"/>
</dbReference>
<evidence type="ECO:0000256" key="1">
    <source>
        <dbReference type="ARBA" id="ARBA00022603"/>
    </source>
</evidence>
<keyword evidence="4 6" id="KW-0862">Zinc</keyword>
<comment type="cofactor">
    <cofactor evidence="6">
        <name>Zn(2+)</name>
        <dbReference type="ChEBI" id="CHEBI:29105"/>
    </cofactor>
</comment>
<dbReference type="PANTHER" id="PTHR46015">
    <property type="entry name" value="ZGC:172121"/>
    <property type="match status" value="1"/>
</dbReference>
<reference evidence="10" key="1">
    <citation type="submission" date="2023-10" db="EMBL/GenBank/DDBJ databases">
        <title>Genome assembly of Pristionchus species.</title>
        <authorList>
            <person name="Yoshida K."/>
            <person name="Sommer R.J."/>
        </authorList>
    </citation>
    <scope>NUCLEOTIDE SEQUENCE</scope>
    <source>
        <strain evidence="10">RS5133</strain>
    </source>
</reference>
<dbReference type="InterPro" id="IPR036589">
    <property type="entry name" value="HCY_dom_sf"/>
</dbReference>
<feature type="region of interest" description="Disordered" evidence="7">
    <location>
        <begin position="293"/>
        <end position="324"/>
    </location>
</feature>
<dbReference type="GO" id="GO:0032259">
    <property type="term" value="P:methylation"/>
    <property type="evidence" value="ECO:0007669"/>
    <property type="project" value="UniProtKB-KW"/>
</dbReference>
<dbReference type="EMBL" id="BTSY01000007">
    <property type="protein sequence ID" value="GMT35673.1"/>
    <property type="molecule type" value="Genomic_DNA"/>
</dbReference>
<dbReference type="InterPro" id="IPR003726">
    <property type="entry name" value="HCY_dom"/>
</dbReference>
<evidence type="ECO:0000256" key="6">
    <source>
        <dbReference type="PROSITE-ProRule" id="PRU00333"/>
    </source>
</evidence>
<proteinExistence type="predicted"/>
<evidence type="ECO:0000256" key="5">
    <source>
        <dbReference type="ARBA" id="ARBA00034478"/>
    </source>
</evidence>
<feature type="binding site" evidence="6">
    <location>
        <position position="271"/>
    </location>
    <ligand>
        <name>Zn(2+)</name>
        <dbReference type="ChEBI" id="CHEBI:29105"/>
    </ligand>
</feature>
<keyword evidence="3 6" id="KW-0479">Metal-binding</keyword>
<accession>A0AAV5X1W0</accession>
<dbReference type="Gene3D" id="3.20.20.330">
    <property type="entry name" value="Homocysteine-binding-like domain"/>
    <property type="match status" value="1"/>
</dbReference>
<evidence type="ECO:0000313" key="10">
    <source>
        <dbReference type="EMBL" id="GMT37461.1"/>
    </source>
</evidence>
<dbReference type="Proteomes" id="UP001432322">
    <property type="component" value="Unassembled WGS sequence"/>
</dbReference>
<dbReference type="PROSITE" id="PS50970">
    <property type="entry name" value="HCY"/>
    <property type="match status" value="1"/>
</dbReference>
<dbReference type="SUPFAM" id="SSF82282">
    <property type="entry name" value="Homocysteine S-methyltransferase"/>
    <property type="match status" value="1"/>
</dbReference>
<feature type="compositionally biased region" description="Acidic residues" evidence="7">
    <location>
        <begin position="315"/>
        <end position="324"/>
    </location>
</feature>
<dbReference type="GO" id="GO:0008898">
    <property type="term" value="F:S-adenosylmethionine-homocysteine S-methyltransferase activity"/>
    <property type="evidence" value="ECO:0007669"/>
    <property type="project" value="TreeGrafter"/>
</dbReference>
<dbReference type="GO" id="GO:0046872">
    <property type="term" value="F:metal ion binding"/>
    <property type="evidence" value="ECO:0007669"/>
    <property type="project" value="UniProtKB-KW"/>
</dbReference>
<evidence type="ECO:0000256" key="7">
    <source>
        <dbReference type="SAM" id="MobiDB-lite"/>
    </source>
</evidence>
<evidence type="ECO:0000313" key="9">
    <source>
        <dbReference type="EMBL" id="GMT35673.1"/>
    </source>
</evidence>
<evidence type="ECO:0000313" key="11">
    <source>
        <dbReference type="Proteomes" id="UP001432322"/>
    </source>
</evidence>
<keyword evidence="2 6" id="KW-0808">Transferase</keyword>
<feature type="compositionally biased region" description="Basic and acidic residues" evidence="7">
    <location>
        <begin position="293"/>
        <end position="303"/>
    </location>
</feature>
<name>A0AAV5X1W0_9BILA</name>
<protein>
    <recommendedName>
        <fullName evidence="8">Hcy-binding domain-containing protein</fullName>
    </recommendedName>
</protein>
<dbReference type="PANTHER" id="PTHR46015:SF1">
    <property type="entry name" value="HOMOCYSTEINE S-METHYLTRANSFERASE-LIKE ISOFORM 1"/>
    <property type="match status" value="1"/>
</dbReference>
<dbReference type="GO" id="GO:0009086">
    <property type="term" value="P:methionine biosynthetic process"/>
    <property type="evidence" value="ECO:0007669"/>
    <property type="project" value="TreeGrafter"/>
</dbReference>
<dbReference type="GO" id="GO:0033528">
    <property type="term" value="P:S-methylmethionine cycle"/>
    <property type="evidence" value="ECO:0007669"/>
    <property type="project" value="TreeGrafter"/>
</dbReference>
<dbReference type="AlphaFoldDB" id="A0AAV5X1W0"/>
<feature type="binding site" evidence="6">
    <location>
        <position position="272"/>
    </location>
    <ligand>
        <name>Zn(2+)</name>
        <dbReference type="ChEBI" id="CHEBI:29105"/>
    </ligand>
</feature>
<comment type="pathway">
    <text evidence="5">Amino-acid biosynthesis; L-methionine biosynthesis via de novo pathway.</text>
</comment>
<dbReference type="Pfam" id="PF02574">
    <property type="entry name" value="S-methyl_trans"/>
    <property type="match status" value="1"/>
</dbReference>
<feature type="domain" description="Hcy-binding" evidence="8">
    <location>
        <begin position="1"/>
        <end position="286"/>
    </location>
</feature>
<evidence type="ECO:0000256" key="3">
    <source>
        <dbReference type="ARBA" id="ARBA00022723"/>
    </source>
</evidence>
<keyword evidence="11" id="KW-1185">Reference proteome</keyword>